<proteinExistence type="predicted"/>
<organism evidence="1 2">
    <name type="scientific">Hydnomerulius pinastri MD-312</name>
    <dbReference type="NCBI Taxonomy" id="994086"/>
    <lineage>
        <taxon>Eukaryota</taxon>
        <taxon>Fungi</taxon>
        <taxon>Dikarya</taxon>
        <taxon>Basidiomycota</taxon>
        <taxon>Agaricomycotina</taxon>
        <taxon>Agaricomycetes</taxon>
        <taxon>Agaricomycetidae</taxon>
        <taxon>Boletales</taxon>
        <taxon>Boletales incertae sedis</taxon>
        <taxon>Leucogyrophana</taxon>
    </lineage>
</organism>
<protein>
    <submittedName>
        <fullName evidence="1">Uncharacterized protein</fullName>
    </submittedName>
</protein>
<sequence length="132" mass="15344">TERFIIRNADENPEEFYLALNIVPFIIGHFVHGRILGFIHRHLIAFDIFSAISHGLLFAANHAQVVDQFPLVELKFFFLPLWRSFVLDLPLRFLPQLVGFAIELIERVALVFATPAAREAHRRRRQLEGDQQ</sequence>
<dbReference type="Proteomes" id="UP000053820">
    <property type="component" value="Unassembled WGS sequence"/>
</dbReference>
<dbReference type="EMBL" id="KN839862">
    <property type="protein sequence ID" value="KIJ61422.1"/>
    <property type="molecule type" value="Genomic_DNA"/>
</dbReference>
<name>A0A0C9WC69_9AGAM</name>
<keyword evidence="2" id="KW-1185">Reference proteome</keyword>
<evidence type="ECO:0000313" key="2">
    <source>
        <dbReference type="Proteomes" id="UP000053820"/>
    </source>
</evidence>
<dbReference type="AlphaFoldDB" id="A0A0C9WC69"/>
<evidence type="ECO:0000313" key="1">
    <source>
        <dbReference type="EMBL" id="KIJ61422.1"/>
    </source>
</evidence>
<accession>A0A0C9WC69</accession>
<gene>
    <name evidence="1" type="ORF">HYDPIDRAFT_31295</name>
</gene>
<reference evidence="1 2" key="1">
    <citation type="submission" date="2014-04" db="EMBL/GenBank/DDBJ databases">
        <title>Evolutionary Origins and Diversification of the Mycorrhizal Mutualists.</title>
        <authorList>
            <consortium name="DOE Joint Genome Institute"/>
            <consortium name="Mycorrhizal Genomics Consortium"/>
            <person name="Kohler A."/>
            <person name="Kuo A."/>
            <person name="Nagy L.G."/>
            <person name="Floudas D."/>
            <person name="Copeland A."/>
            <person name="Barry K.W."/>
            <person name="Cichocki N."/>
            <person name="Veneault-Fourrey C."/>
            <person name="LaButti K."/>
            <person name="Lindquist E.A."/>
            <person name="Lipzen A."/>
            <person name="Lundell T."/>
            <person name="Morin E."/>
            <person name="Murat C."/>
            <person name="Riley R."/>
            <person name="Ohm R."/>
            <person name="Sun H."/>
            <person name="Tunlid A."/>
            <person name="Henrissat B."/>
            <person name="Grigoriev I.V."/>
            <person name="Hibbett D.S."/>
            <person name="Martin F."/>
        </authorList>
    </citation>
    <scope>NUCLEOTIDE SEQUENCE [LARGE SCALE GENOMIC DNA]</scope>
    <source>
        <strain evidence="1 2">MD-312</strain>
    </source>
</reference>
<dbReference type="HOGENOM" id="CLU_1922063_0_0_1"/>
<feature type="non-terminal residue" evidence="1">
    <location>
        <position position="1"/>
    </location>
</feature>